<evidence type="ECO:0000313" key="5">
    <source>
        <dbReference type="Proteomes" id="UP000006039"/>
    </source>
</evidence>
<dbReference type="AlphaFoldDB" id="J3PEL0"/>
<keyword evidence="5" id="KW-1185">Reference proteome</keyword>
<name>J3PEL0_GAET3</name>
<dbReference type="Proteomes" id="UP000006039">
    <property type="component" value="Unassembled WGS sequence"/>
</dbReference>
<reference evidence="4" key="4">
    <citation type="journal article" date="2015" name="G3 (Bethesda)">
        <title>Genome sequences of three phytopathogenic species of the Magnaporthaceae family of fungi.</title>
        <authorList>
            <person name="Okagaki L.H."/>
            <person name="Nunes C.C."/>
            <person name="Sailsbery J."/>
            <person name="Clay B."/>
            <person name="Brown D."/>
            <person name="John T."/>
            <person name="Oh Y."/>
            <person name="Young N."/>
            <person name="Fitzgerald M."/>
            <person name="Haas B.J."/>
            <person name="Zeng Q."/>
            <person name="Young S."/>
            <person name="Adiconis X."/>
            <person name="Fan L."/>
            <person name="Levin J.Z."/>
            <person name="Mitchell T.K."/>
            <person name="Okubara P.A."/>
            <person name="Farman M.L."/>
            <person name="Kohn L.M."/>
            <person name="Birren B."/>
            <person name="Ma L.-J."/>
            <person name="Dean R.A."/>
        </authorList>
    </citation>
    <scope>NUCLEOTIDE SEQUENCE</scope>
    <source>
        <strain evidence="4">R3-111a-1</strain>
    </source>
</reference>
<accession>J3PEL0</accession>
<feature type="region of interest" description="Disordered" evidence="1">
    <location>
        <begin position="144"/>
        <end position="190"/>
    </location>
</feature>
<evidence type="ECO:0000313" key="4">
    <source>
        <dbReference type="EnsemblFungi" id="EJT70918"/>
    </source>
</evidence>
<dbReference type="EMBL" id="GL385401">
    <property type="protein sequence ID" value="EJT70918.1"/>
    <property type="molecule type" value="Genomic_DNA"/>
</dbReference>
<reference evidence="3" key="2">
    <citation type="submission" date="2010-07" db="EMBL/GenBank/DDBJ databases">
        <authorList>
            <consortium name="The Broad Institute Genome Sequencing Platform"/>
            <consortium name="Broad Institute Genome Sequencing Center for Infectious Disease"/>
            <person name="Ma L.-J."/>
            <person name="Dead R."/>
            <person name="Young S."/>
            <person name="Zeng Q."/>
            <person name="Koehrsen M."/>
            <person name="Alvarado L."/>
            <person name="Berlin A."/>
            <person name="Chapman S.B."/>
            <person name="Chen Z."/>
            <person name="Freedman E."/>
            <person name="Gellesch M."/>
            <person name="Goldberg J."/>
            <person name="Griggs A."/>
            <person name="Gujja S."/>
            <person name="Heilman E.R."/>
            <person name="Heiman D."/>
            <person name="Hepburn T."/>
            <person name="Howarth C."/>
            <person name="Jen D."/>
            <person name="Larson L."/>
            <person name="Mehta T."/>
            <person name="Neiman D."/>
            <person name="Pearson M."/>
            <person name="Roberts A."/>
            <person name="Saif S."/>
            <person name="Shea T."/>
            <person name="Shenoy N."/>
            <person name="Sisk P."/>
            <person name="Stolte C."/>
            <person name="Sykes S."/>
            <person name="Walk T."/>
            <person name="White J."/>
            <person name="Yandava C."/>
            <person name="Haas B."/>
            <person name="Nusbaum C."/>
            <person name="Birren B."/>
        </authorList>
    </citation>
    <scope>NUCLEOTIDE SEQUENCE</scope>
    <source>
        <strain evidence="3">R3-111a-1</strain>
    </source>
</reference>
<sequence>MFENWPAFGSLLVAIVAFLLVSPWAWALKEAPSQEPRTTIGWCRVWLSTILGLLFLLPFRVVWVVCHWSTLVDFGRVLVAGSANDGDWLIKAFMKAWRGYRYGSQHVPDLELALTVTSNPPLPLPLPLPDRGQPLLEMLADQGLTSSPTTQQQQQPPPATSPGHADTSNLRHRGSVAPGSGQDGMEFWET</sequence>
<reference evidence="3" key="3">
    <citation type="submission" date="2010-09" db="EMBL/GenBank/DDBJ databases">
        <title>Annotation of Gaeumannomyces graminis var. tritici R3-111a-1.</title>
        <authorList>
            <consortium name="The Broad Institute Genome Sequencing Platform"/>
            <person name="Ma L.-J."/>
            <person name="Dead R."/>
            <person name="Young S.K."/>
            <person name="Zeng Q."/>
            <person name="Gargeya S."/>
            <person name="Fitzgerald M."/>
            <person name="Haas B."/>
            <person name="Abouelleil A."/>
            <person name="Alvarado L."/>
            <person name="Arachchi H.M."/>
            <person name="Berlin A."/>
            <person name="Brown A."/>
            <person name="Chapman S.B."/>
            <person name="Chen Z."/>
            <person name="Dunbar C."/>
            <person name="Freedman E."/>
            <person name="Gearin G."/>
            <person name="Gellesch M."/>
            <person name="Goldberg J."/>
            <person name="Griggs A."/>
            <person name="Gujja S."/>
            <person name="Heiman D."/>
            <person name="Howarth C."/>
            <person name="Larson L."/>
            <person name="Lui A."/>
            <person name="MacDonald P.J.P."/>
            <person name="Mehta T."/>
            <person name="Montmayeur A."/>
            <person name="Murphy C."/>
            <person name="Neiman D."/>
            <person name="Pearson M."/>
            <person name="Priest M."/>
            <person name="Roberts A."/>
            <person name="Saif S."/>
            <person name="Shea T."/>
            <person name="Shenoy N."/>
            <person name="Sisk P."/>
            <person name="Stolte C."/>
            <person name="Sykes S."/>
            <person name="Yandava C."/>
            <person name="Wortman J."/>
            <person name="Nusbaum C."/>
            <person name="Birren B."/>
        </authorList>
    </citation>
    <scope>NUCLEOTIDE SEQUENCE</scope>
    <source>
        <strain evidence="3">R3-111a-1</strain>
    </source>
</reference>
<feature type="compositionally biased region" description="Low complexity" evidence="1">
    <location>
        <begin position="145"/>
        <end position="154"/>
    </location>
</feature>
<dbReference type="HOGENOM" id="CLU_1428070_0_0_1"/>
<protein>
    <submittedName>
        <fullName evidence="3 4">Uncharacterized protein</fullName>
    </submittedName>
</protein>
<reference evidence="4" key="5">
    <citation type="submission" date="2018-04" db="UniProtKB">
        <authorList>
            <consortium name="EnsemblFungi"/>
        </authorList>
    </citation>
    <scope>IDENTIFICATION</scope>
    <source>
        <strain evidence="4">R3-111a-1</strain>
    </source>
</reference>
<dbReference type="EnsemblFungi" id="EJT70918">
    <property type="protein sequence ID" value="EJT70918"/>
    <property type="gene ID" value="GGTG_11941"/>
</dbReference>
<feature type="transmembrane region" description="Helical" evidence="2">
    <location>
        <begin position="7"/>
        <end position="26"/>
    </location>
</feature>
<evidence type="ECO:0000256" key="1">
    <source>
        <dbReference type="SAM" id="MobiDB-lite"/>
    </source>
</evidence>
<feature type="transmembrane region" description="Helical" evidence="2">
    <location>
        <begin position="46"/>
        <end position="66"/>
    </location>
</feature>
<dbReference type="RefSeq" id="XP_009228096.1">
    <property type="nucleotide sequence ID" value="XM_009229832.1"/>
</dbReference>
<dbReference type="GeneID" id="20352399"/>
<keyword evidence="2" id="KW-1133">Transmembrane helix</keyword>
<keyword evidence="2" id="KW-0812">Transmembrane</keyword>
<gene>
    <name evidence="4" type="primary">20352399</name>
    <name evidence="3" type="ORF">GGTG_11941</name>
</gene>
<dbReference type="VEuPathDB" id="FungiDB:GGTG_11941"/>
<organism evidence="3">
    <name type="scientific">Gaeumannomyces tritici (strain R3-111a-1)</name>
    <name type="common">Wheat and barley take-all root rot fungus</name>
    <name type="synonym">Gaeumannomyces graminis var. tritici</name>
    <dbReference type="NCBI Taxonomy" id="644352"/>
    <lineage>
        <taxon>Eukaryota</taxon>
        <taxon>Fungi</taxon>
        <taxon>Dikarya</taxon>
        <taxon>Ascomycota</taxon>
        <taxon>Pezizomycotina</taxon>
        <taxon>Sordariomycetes</taxon>
        <taxon>Sordariomycetidae</taxon>
        <taxon>Magnaporthales</taxon>
        <taxon>Magnaporthaceae</taxon>
        <taxon>Gaeumannomyces</taxon>
    </lineage>
</organism>
<evidence type="ECO:0000256" key="2">
    <source>
        <dbReference type="SAM" id="Phobius"/>
    </source>
</evidence>
<reference evidence="5" key="1">
    <citation type="submission" date="2010-07" db="EMBL/GenBank/DDBJ databases">
        <title>The genome sequence of Gaeumannomyces graminis var. tritici strain R3-111a-1.</title>
        <authorList>
            <consortium name="The Broad Institute Genome Sequencing Platform"/>
            <person name="Ma L.-J."/>
            <person name="Dead R."/>
            <person name="Young S."/>
            <person name="Zeng Q."/>
            <person name="Koehrsen M."/>
            <person name="Alvarado L."/>
            <person name="Berlin A."/>
            <person name="Chapman S.B."/>
            <person name="Chen Z."/>
            <person name="Freedman E."/>
            <person name="Gellesch M."/>
            <person name="Goldberg J."/>
            <person name="Griggs A."/>
            <person name="Gujja S."/>
            <person name="Heilman E.R."/>
            <person name="Heiman D."/>
            <person name="Hepburn T."/>
            <person name="Howarth C."/>
            <person name="Jen D."/>
            <person name="Larson L."/>
            <person name="Mehta T."/>
            <person name="Neiman D."/>
            <person name="Pearson M."/>
            <person name="Roberts A."/>
            <person name="Saif S."/>
            <person name="Shea T."/>
            <person name="Shenoy N."/>
            <person name="Sisk P."/>
            <person name="Stolte C."/>
            <person name="Sykes S."/>
            <person name="Walk T."/>
            <person name="White J."/>
            <person name="Yandava C."/>
            <person name="Haas B."/>
            <person name="Nusbaum C."/>
            <person name="Birren B."/>
        </authorList>
    </citation>
    <scope>NUCLEOTIDE SEQUENCE [LARGE SCALE GENOMIC DNA]</scope>
    <source>
        <strain evidence="5">R3-111a-1</strain>
    </source>
</reference>
<keyword evidence="2" id="KW-0472">Membrane</keyword>
<proteinExistence type="predicted"/>
<evidence type="ECO:0000313" key="3">
    <source>
        <dbReference type="EMBL" id="EJT70918.1"/>
    </source>
</evidence>